<dbReference type="EMBL" id="CP029477">
    <property type="protein sequence ID" value="AWM76083.1"/>
    <property type="molecule type" value="Genomic_DNA"/>
</dbReference>
<reference evidence="1 4" key="2">
    <citation type="submission" date="2018-05" db="EMBL/GenBank/DDBJ databases">
        <title>Reference genomes for bee gut microbiota database.</title>
        <authorList>
            <person name="Ellegaard K.M."/>
        </authorList>
    </citation>
    <scope>NUCLEOTIDE SEQUENCE [LARGE SCALE GENOMIC DNA]</scope>
    <source>
        <strain evidence="1 4">ESL0186</strain>
    </source>
</reference>
<dbReference type="EMBL" id="JXBY01000029">
    <property type="protein sequence ID" value="KJY54112.1"/>
    <property type="molecule type" value="Genomic_DNA"/>
</dbReference>
<dbReference type="InterPro" id="IPR013321">
    <property type="entry name" value="Arc_rbn_hlx_hlx"/>
</dbReference>
<proteinExistence type="predicted"/>
<sequence length="90" mass="10038">MATKIVTKRYSVNIDKQIADTAELVIRKIGLKPNDVISMMLTQIADKGKLPVAFSVDDYDHLKDEIIAASRKIPAQKVETSEEIADFFAD</sequence>
<evidence type="ECO:0000313" key="1">
    <source>
        <dbReference type="EMBL" id="AWM76083.1"/>
    </source>
</evidence>
<accession>A0A0F4L5I9</accession>
<dbReference type="InterPro" id="IPR007337">
    <property type="entry name" value="RelB/DinJ"/>
</dbReference>
<dbReference type="KEGG" id="lkl:DKL58_08875"/>
<name>A0A0F4L5I9_9LACO</name>
<dbReference type="Pfam" id="PF04221">
    <property type="entry name" value="RelB"/>
    <property type="match status" value="1"/>
</dbReference>
<dbReference type="Proteomes" id="UP000033533">
    <property type="component" value="Unassembled WGS sequence"/>
</dbReference>
<evidence type="ECO:0000313" key="3">
    <source>
        <dbReference type="Proteomes" id="UP000033533"/>
    </source>
</evidence>
<dbReference type="OrthoDB" id="2309813at2"/>
<keyword evidence="4" id="KW-1185">Reference proteome</keyword>
<organism evidence="2 3">
    <name type="scientific">Lactobacillus kullabergensis</name>
    <dbReference type="NCBI Taxonomy" id="1218493"/>
    <lineage>
        <taxon>Bacteria</taxon>
        <taxon>Bacillati</taxon>
        <taxon>Bacillota</taxon>
        <taxon>Bacilli</taxon>
        <taxon>Lactobacillales</taxon>
        <taxon>Lactobacillaceae</taxon>
        <taxon>Lactobacillus</taxon>
    </lineage>
</organism>
<reference evidence="2 3" key="1">
    <citation type="submission" date="2014-12" db="EMBL/GenBank/DDBJ databases">
        <title>Comparative genomics of the lactic acid bacteria isolated from the honey bee gut.</title>
        <authorList>
            <person name="Ellegaard K.M."/>
            <person name="Tamarit D."/>
            <person name="Javelind E."/>
            <person name="Olofsson T."/>
            <person name="Andersson S.G."/>
            <person name="Vasquez A."/>
        </authorList>
    </citation>
    <scope>NUCLEOTIDE SEQUENCE [LARGE SCALE GENOMIC DNA]</scope>
    <source>
        <strain evidence="2 3">Biut2</strain>
    </source>
</reference>
<dbReference type="GO" id="GO:0006355">
    <property type="term" value="P:regulation of DNA-templated transcription"/>
    <property type="evidence" value="ECO:0007669"/>
    <property type="project" value="InterPro"/>
</dbReference>
<dbReference type="STRING" id="1218493.JF76_18210"/>
<dbReference type="Gene3D" id="1.10.1220.10">
    <property type="entry name" value="Met repressor-like"/>
    <property type="match status" value="1"/>
</dbReference>
<dbReference type="PATRIC" id="fig|1218493.3.peg.1909"/>
<dbReference type="HOGENOM" id="CLU_154558_4_0_9"/>
<gene>
    <name evidence="1" type="ORF">DKL58_08875</name>
    <name evidence="2" type="ORF">JF76_18210</name>
</gene>
<dbReference type="Proteomes" id="UP000246036">
    <property type="component" value="Chromosome"/>
</dbReference>
<evidence type="ECO:0000313" key="4">
    <source>
        <dbReference type="Proteomes" id="UP000246036"/>
    </source>
</evidence>
<dbReference type="RefSeq" id="WP_038524621.1">
    <property type="nucleotide sequence ID" value="NZ_CP029477.1"/>
</dbReference>
<evidence type="ECO:0000313" key="2">
    <source>
        <dbReference type="EMBL" id="KJY54112.1"/>
    </source>
</evidence>
<protein>
    <submittedName>
        <fullName evidence="1">Damage-inducible protein J</fullName>
    </submittedName>
</protein>
<dbReference type="AlphaFoldDB" id="A0A0F4L5I9"/>